<evidence type="ECO:0000256" key="4">
    <source>
        <dbReference type="ARBA" id="ARBA00022927"/>
    </source>
</evidence>
<name>A0A9D4UFY7_ADICA</name>
<dbReference type="PANTHER" id="PTHR21426">
    <property type="entry name" value="EXOCYST COMPLEX COMPONENT 8"/>
    <property type="match status" value="1"/>
</dbReference>
<proteinExistence type="inferred from homology"/>
<evidence type="ECO:0000259" key="5">
    <source>
        <dbReference type="Pfam" id="PF16528"/>
    </source>
</evidence>
<dbReference type="Pfam" id="PF16528">
    <property type="entry name" value="Exo84_C"/>
    <property type="match status" value="1"/>
</dbReference>
<dbReference type="SUPFAM" id="SSF74788">
    <property type="entry name" value="Cullin repeat-like"/>
    <property type="match status" value="1"/>
</dbReference>
<reference evidence="6" key="1">
    <citation type="submission" date="2021-01" db="EMBL/GenBank/DDBJ databases">
        <title>Adiantum capillus-veneris genome.</title>
        <authorList>
            <person name="Fang Y."/>
            <person name="Liao Q."/>
        </authorList>
    </citation>
    <scope>NUCLEOTIDE SEQUENCE</scope>
    <source>
        <strain evidence="6">H3</strain>
        <tissue evidence="6">Leaf</tissue>
    </source>
</reference>
<dbReference type="InterPro" id="IPR032403">
    <property type="entry name" value="Exo84_C"/>
</dbReference>
<dbReference type="GO" id="GO:0006893">
    <property type="term" value="P:Golgi to plasma membrane transport"/>
    <property type="evidence" value="ECO:0007669"/>
    <property type="project" value="TreeGrafter"/>
</dbReference>
<dbReference type="PANTHER" id="PTHR21426:SF12">
    <property type="entry name" value="EXOCYST COMPLEX COMPONENT 8"/>
    <property type="match status" value="1"/>
</dbReference>
<dbReference type="GO" id="GO:0006887">
    <property type="term" value="P:exocytosis"/>
    <property type="evidence" value="ECO:0007669"/>
    <property type="project" value="UniProtKB-KW"/>
</dbReference>
<dbReference type="EMBL" id="JABFUD020000017">
    <property type="protein sequence ID" value="KAI5067206.1"/>
    <property type="molecule type" value="Genomic_DNA"/>
</dbReference>
<keyword evidence="7" id="KW-1185">Reference proteome</keyword>
<keyword evidence="4" id="KW-0653">Protein transport</keyword>
<dbReference type="Gene3D" id="1.20.58.1220">
    <property type="entry name" value="Exo84p, C-terminal helical domain"/>
    <property type="match status" value="1"/>
</dbReference>
<comment type="caution">
    <text evidence="6">The sequence shown here is derived from an EMBL/GenBank/DDBJ whole genome shotgun (WGS) entry which is preliminary data.</text>
</comment>
<dbReference type="GO" id="GO:0000145">
    <property type="term" value="C:exocyst"/>
    <property type="evidence" value="ECO:0007669"/>
    <property type="project" value="InterPro"/>
</dbReference>
<dbReference type="GO" id="GO:0015031">
    <property type="term" value="P:protein transport"/>
    <property type="evidence" value="ECO:0007669"/>
    <property type="project" value="UniProtKB-KW"/>
</dbReference>
<evidence type="ECO:0000313" key="7">
    <source>
        <dbReference type="Proteomes" id="UP000886520"/>
    </source>
</evidence>
<evidence type="ECO:0000256" key="3">
    <source>
        <dbReference type="ARBA" id="ARBA00022483"/>
    </source>
</evidence>
<comment type="similarity">
    <text evidence="1">Belongs to the EXO84 family.</text>
</comment>
<evidence type="ECO:0000313" key="6">
    <source>
        <dbReference type="EMBL" id="KAI5067206.1"/>
    </source>
</evidence>
<sequence>MTQSAAEEEAEEDLEKIAGLEGCLTSMQSLLLSKSAVVHSLIKCIPVSDGLEAGKSNLSDDIDEYSFQKGFLTTLDQLDTFLIERKTSNAVKALQQGEGLVCEARRKDTFTKMVKEFQIDLVQRRSDLVSQLVGTTKKISVHGAEVHAAIAALKQLGEAVMGHDLLLDLYHKRIKARVNDLHPSGTLFGGLYTAGLSQCVFSGIVDAVQSTFAIFGADTEFTSKLVLWVHKKTEDFVFLLEKHVLLVTLGLKSIVECLRIAHGHCLLVESHGLALCPFLTRTLRPTVLSVLQRCLEHIQEKVLYLTAADYWLLEVDPKFEEIASRNISRKRLCRSSGNKKMIFFENPEKLTSSAYHLDMLAMDFASDSAFLSRLHLEGVILNNLVSLFRFYIQLLLRSLSPYALKSKTTQVHLLQNANSLEQQVAILVNATVLAKDRFPCATHTVLQEILNDKELLLKNGTFAHYIMLYRPYLQQDLTRVQNSFSNLQKEKFLRESSFMLTSDVYTNLECSHEKRILENEKWRPSAFFEELYVSLTRISECVKKAITGWKKVVSIPLLNILKGVLLWLKNLESFWTGIEACKACLEPKGCVQMVFDLHFVVQFASDGEYCPKPIRSIISDLICSVQDIYAQHDYDPQSFMPLDEWFVREARMALQDVIHQRFQQN</sequence>
<evidence type="ECO:0000256" key="1">
    <source>
        <dbReference type="ARBA" id="ARBA00007210"/>
    </source>
</evidence>
<organism evidence="6 7">
    <name type="scientific">Adiantum capillus-veneris</name>
    <name type="common">Maidenhair fern</name>
    <dbReference type="NCBI Taxonomy" id="13818"/>
    <lineage>
        <taxon>Eukaryota</taxon>
        <taxon>Viridiplantae</taxon>
        <taxon>Streptophyta</taxon>
        <taxon>Embryophyta</taxon>
        <taxon>Tracheophyta</taxon>
        <taxon>Polypodiopsida</taxon>
        <taxon>Polypodiidae</taxon>
        <taxon>Polypodiales</taxon>
        <taxon>Pteridineae</taxon>
        <taxon>Pteridaceae</taxon>
        <taxon>Vittarioideae</taxon>
        <taxon>Adiantum</taxon>
    </lineage>
</organism>
<dbReference type="AlphaFoldDB" id="A0A9D4UFY7"/>
<dbReference type="InterPro" id="IPR016159">
    <property type="entry name" value="Cullin_repeat-like_dom_sf"/>
</dbReference>
<accession>A0A9D4UFY7</accession>
<dbReference type="InterPro" id="IPR033961">
    <property type="entry name" value="Exo84"/>
</dbReference>
<keyword evidence="2" id="KW-0813">Transport</keyword>
<dbReference type="InterPro" id="IPR042560">
    <property type="entry name" value="Exo84_C_2"/>
</dbReference>
<dbReference type="OrthoDB" id="1710909at2759"/>
<protein>
    <recommendedName>
        <fullName evidence="5">Exocyst component Exo84 C-terminal domain-containing protein</fullName>
    </recommendedName>
</protein>
<feature type="domain" description="Exocyst component Exo84 C-terminal" evidence="5">
    <location>
        <begin position="74"/>
        <end position="274"/>
    </location>
</feature>
<gene>
    <name evidence="6" type="ORF">GOP47_0017734</name>
</gene>
<keyword evidence="3" id="KW-0268">Exocytosis</keyword>
<evidence type="ECO:0000256" key="2">
    <source>
        <dbReference type="ARBA" id="ARBA00022448"/>
    </source>
</evidence>
<dbReference type="Proteomes" id="UP000886520">
    <property type="component" value="Chromosome 17"/>
</dbReference>